<dbReference type="PANTHER" id="PTHR34685">
    <property type="entry name" value="RED CHLOROPHYLL CATABOLITE REDUCTASE, CHLOROPLASTIC"/>
    <property type="match status" value="1"/>
</dbReference>
<keyword evidence="2" id="KW-1185">Reference proteome</keyword>
<evidence type="ECO:0008006" key="3">
    <source>
        <dbReference type="Google" id="ProtNLM"/>
    </source>
</evidence>
<dbReference type="EMBL" id="JBBWWQ010000003">
    <property type="protein sequence ID" value="KAK8951379.1"/>
    <property type="molecule type" value="Genomic_DNA"/>
</dbReference>
<accession>A0AAP0BWL1</accession>
<proteinExistence type="predicted"/>
<evidence type="ECO:0000313" key="2">
    <source>
        <dbReference type="Proteomes" id="UP001418222"/>
    </source>
</evidence>
<dbReference type="PANTHER" id="PTHR34685:SF2">
    <property type="entry name" value="RED CHLOROPHYLL CATABOLITE REDUCTASE, CHLOROPLASTIC"/>
    <property type="match status" value="1"/>
</dbReference>
<dbReference type="Proteomes" id="UP001418222">
    <property type="component" value="Unassembled WGS sequence"/>
</dbReference>
<dbReference type="Pfam" id="PF06405">
    <property type="entry name" value="RCC_reductase"/>
    <property type="match status" value="1"/>
</dbReference>
<gene>
    <name evidence="1" type="ORF">KSP39_PZI003424</name>
</gene>
<evidence type="ECO:0000313" key="1">
    <source>
        <dbReference type="EMBL" id="KAK8951379.1"/>
    </source>
</evidence>
<dbReference type="GO" id="GO:0009507">
    <property type="term" value="C:chloroplast"/>
    <property type="evidence" value="ECO:0007669"/>
    <property type="project" value="TreeGrafter"/>
</dbReference>
<dbReference type="Gene3D" id="3.40.1500.20">
    <property type="match status" value="1"/>
</dbReference>
<dbReference type="GO" id="GO:0015996">
    <property type="term" value="P:chlorophyll catabolic process"/>
    <property type="evidence" value="ECO:0007669"/>
    <property type="project" value="TreeGrafter"/>
</dbReference>
<dbReference type="InterPro" id="IPR009439">
    <property type="entry name" value="RCC_reductase"/>
</dbReference>
<reference evidence="1 2" key="1">
    <citation type="journal article" date="2022" name="Nat. Plants">
        <title>Genomes of leafy and leafless Platanthera orchids illuminate the evolution of mycoheterotrophy.</title>
        <authorList>
            <person name="Li M.H."/>
            <person name="Liu K.W."/>
            <person name="Li Z."/>
            <person name="Lu H.C."/>
            <person name="Ye Q.L."/>
            <person name="Zhang D."/>
            <person name="Wang J.Y."/>
            <person name="Li Y.F."/>
            <person name="Zhong Z.M."/>
            <person name="Liu X."/>
            <person name="Yu X."/>
            <person name="Liu D.K."/>
            <person name="Tu X.D."/>
            <person name="Liu B."/>
            <person name="Hao Y."/>
            <person name="Liao X.Y."/>
            <person name="Jiang Y.T."/>
            <person name="Sun W.H."/>
            <person name="Chen J."/>
            <person name="Chen Y.Q."/>
            <person name="Ai Y."/>
            <person name="Zhai J.W."/>
            <person name="Wu S.S."/>
            <person name="Zhou Z."/>
            <person name="Hsiao Y.Y."/>
            <person name="Wu W.L."/>
            <person name="Chen Y.Y."/>
            <person name="Lin Y.F."/>
            <person name="Hsu J.L."/>
            <person name="Li C.Y."/>
            <person name="Wang Z.W."/>
            <person name="Zhao X."/>
            <person name="Zhong W.Y."/>
            <person name="Ma X.K."/>
            <person name="Ma L."/>
            <person name="Huang J."/>
            <person name="Chen G.Z."/>
            <person name="Huang M.Z."/>
            <person name="Huang L."/>
            <person name="Peng D.H."/>
            <person name="Luo Y.B."/>
            <person name="Zou S.Q."/>
            <person name="Chen S.P."/>
            <person name="Lan S."/>
            <person name="Tsai W.C."/>
            <person name="Van de Peer Y."/>
            <person name="Liu Z.J."/>
        </authorList>
    </citation>
    <scope>NUCLEOTIDE SEQUENCE [LARGE SCALE GENOMIC DNA]</scope>
    <source>
        <strain evidence="1">Lor287</strain>
    </source>
</reference>
<comment type="caution">
    <text evidence="1">The sequence shown here is derived from an EMBL/GenBank/DDBJ whole genome shotgun (WGS) entry which is preliminary data.</text>
</comment>
<dbReference type="GO" id="GO:0051743">
    <property type="term" value="F:red chlorophyll catabolite reductase activity"/>
    <property type="evidence" value="ECO:0007669"/>
    <property type="project" value="InterPro"/>
</dbReference>
<sequence>MLALSSHPFPLLSPLFSSAFLRFPSSSTRPSSAIASMARPPTDFPYLPPADRDLMLSLLTTVEDRLGSALLPSNVSPDVLRFQNSNGSAHGSVNIRSGSQSSPVDFVLQSWLNCKTPGGGEINIASLFAFLNSSTDAPHLLFELIHGSPTSIVLIMDLIPRRDLVLHPDYLDKFYQQTDLDGPRRHLDSLLSVLSPTSIAVSVDFGKEGEASAMEEMVAEHIGGAAKKIVEVWLEKCAGVRVLGVAEGERLELERRDELIKRKAVEIDLAANLPRMFGPEVAERVVAEIQMAFRV</sequence>
<dbReference type="AlphaFoldDB" id="A0AAP0BWL1"/>
<organism evidence="1 2">
    <name type="scientific">Platanthera zijinensis</name>
    <dbReference type="NCBI Taxonomy" id="2320716"/>
    <lineage>
        <taxon>Eukaryota</taxon>
        <taxon>Viridiplantae</taxon>
        <taxon>Streptophyta</taxon>
        <taxon>Embryophyta</taxon>
        <taxon>Tracheophyta</taxon>
        <taxon>Spermatophyta</taxon>
        <taxon>Magnoliopsida</taxon>
        <taxon>Liliopsida</taxon>
        <taxon>Asparagales</taxon>
        <taxon>Orchidaceae</taxon>
        <taxon>Orchidoideae</taxon>
        <taxon>Orchideae</taxon>
        <taxon>Orchidinae</taxon>
        <taxon>Platanthera</taxon>
    </lineage>
</organism>
<protein>
    <recommendedName>
        <fullName evidence="3">Red chlorophyll catabolite reductase</fullName>
    </recommendedName>
</protein>
<name>A0AAP0BWL1_9ASPA</name>